<name>A0A0D8BRJ6_GEOKU</name>
<dbReference type="EMBL" id="JYBP01000003">
    <property type="protein sequence ID" value="KJE26761.1"/>
    <property type="molecule type" value="Genomic_DNA"/>
</dbReference>
<sequence length="81" mass="9182">MKNIVPFALAAAIATVWPASALAVERNDPALEQYLNEAGITVEELENYLNYEGYSLDEVDIIDELRRELDYQSLTPLNEEH</sequence>
<feature type="signal peptide" evidence="1">
    <location>
        <begin position="1"/>
        <end position="23"/>
    </location>
</feature>
<keyword evidence="1" id="KW-0732">Signal</keyword>
<proteinExistence type="predicted"/>
<dbReference type="RefSeq" id="WP_231578617.1">
    <property type="nucleotide sequence ID" value="NZ_JYBP01000003.1"/>
</dbReference>
<feature type="chain" id="PRO_5002327225" evidence="1">
    <location>
        <begin position="24"/>
        <end position="81"/>
    </location>
</feature>
<evidence type="ECO:0000313" key="3">
    <source>
        <dbReference type="Proteomes" id="UP000032522"/>
    </source>
</evidence>
<organism evidence="2 3">
    <name type="scientific">Geobacillus kaustophilus</name>
    <dbReference type="NCBI Taxonomy" id="1462"/>
    <lineage>
        <taxon>Bacteria</taxon>
        <taxon>Bacillati</taxon>
        <taxon>Bacillota</taxon>
        <taxon>Bacilli</taxon>
        <taxon>Bacillales</taxon>
        <taxon>Anoxybacillaceae</taxon>
        <taxon>Geobacillus</taxon>
        <taxon>Geobacillus thermoleovorans group</taxon>
    </lineage>
</organism>
<evidence type="ECO:0000256" key="1">
    <source>
        <dbReference type="SAM" id="SignalP"/>
    </source>
</evidence>
<dbReference type="PATRIC" id="fig|1462.6.peg.1824"/>
<comment type="caution">
    <text evidence="2">The sequence shown here is derived from an EMBL/GenBank/DDBJ whole genome shotgun (WGS) entry which is preliminary data.</text>
</comment>
<protein>
    <submittedName>
        <fullName evidence="2">Uncharacterized protein</fullName>
    </submittedName>
</protein>
<evidence type="ECO:0000313" key="2">
    <source>
        <dbReference type="EMBL" id="KJE26761.1"/>
    </source>
</evidence>
<dbReference type="Proteomes" id="UP000032522">
    <property type="component" value="Unassembled WGS sequence"/>
</dbReference>
<accession>A0A0D8BRJ6</accession>
<reference evidence="2 3" key="1">
    <citation type="submission" date="2015-01" db="EMBL/GenBank/DDBJ databases">
        <authorList>
            <person name="Filippidou S."/>
            <person name="Jeanneret N."/>
            <person name="Russel-Delif L."/>
            <person name="Junier T."/>
            <person name="Wunderlin T."/>
            <person name="Molina V."/>
            <person name="Johnson S.L."/>
            <person name="Davenport K.W."/>
            <person name="Chain P.S."/>
            <person name="Dorador C."/>
            <person name="Junier P."/>
        </authorList>
    </citation>
    <scope>NUCLEOTIDE SEQUENCE [LARGE SCALE GENOMIC DNA]</scope>
    <source>
        <strain evidence="2 3">Et7/4</strain>
    </source>
</reference>
<gene>
    <name evidence="2" type="ORF">LG52_1612</name>
</gene>
<dbReference type="AlphaFoldDB" id="A0A0D8BRJ6"/>